<name>A0A6L6QBL8_9BURK</name>
<comment type="caution">
    <text evidence="3">The sequence shown here is derived from an EMBL/GenBank/DDBJ whole genome shotgun (WGS) entry which is preliminary data.</text>
</comment>
<evidence type="ECO:0000313" key="4">
    <source>
        <dbReference type="Proteomes" id="UP000472320"/>
    </source>
</evidence>
<feature type="chain" id="PRO_5026878794" evidence="2">
    <location>
        <begin position="28"/>
        <end position="422"/>
    </location>
</feature>
<dbReference type="OrthoDB" id="9801077at2"/>
<proteinExistence type="predicted"/>
<dbReference type="AlphaFoldDB" id="A0A6L6QBL8"/>
<feature type="transmembrane region" description="Helical" evidence="1">
    <location>
        <begin position="361"/>
        <end position="388"/>
    </location>
</feature>
<dbReference type="GO" id="GO:0016787">
    <property type="term" value="F:hydrolase activity"/>
    <property type="evidence" value="ECO:0007669"/>
    <property type="project" value="UniProtKB-KW"/>
</dbReference>
<evidence type="ECO:0000313" key="3">
    <source>
        <dbReference type="EMBL" id="MTW09908.1"/>
    </source>
</evidence>
<keyword evidence="1" id="KW-0472">Membrane</keyword>
<dbReference type="SUPFAM" id="SSF49785">
    <property type="entry name" value="Galactose-binding domain-like"/>
    <property type="match status" value="1"/>
</dbReference>
<keyword evidence="1" id="KW-0812">Transmembrane</keyword>
<reference evidence="3 4" key="1">
    <citation type="submission" date="2019-11" db="EMBL/GenBank/DDBJ databases">
        <title>Type strains purchased from KCTC, JCM and DSMZ.</title>
        <authorList>
            <person name="Lu H."/>
        </authorList>
    </citation>
    <scope>NUCLEOTIDE SEQUENCE [LARGE SCALE GENOMIC DNA]</scope>
    <source>
        <strain evidence="3 4">JCM 31587</strain>
    </source>
</reference>
<dbReference type="Gene3D" id="2.60.120.260">
    <property type="entry name" value="Galactose-binding domain-like"/>
    <property type="match status" value="1"/>
</dbReference>
<dbReference type="RefSeq" id="WP_155452870.1">
    <property type="nucleotide sequence ID" value="NZ_WNKX01000003.1"/>
</dbReference>
<dbReference type="InterPro" id="IPR008979">
    <property type="entry name" value="Galactose-bd-like_sf"/>
</dbReference>
<feature type="transmembrane region" description="Helical" evidence="1">
    <location>
        <begin position="215"/>
        <end position="238"/>
    </location>
</feature>
<feature type="transmembrane region" description="Helical" evidence="1">
    <location>
        <begin position="336"/>
        <end position="354"/>
    </location>
</feature>
<dbReference type="EMBL" id="WNKX01000003">
    <property type="protein sequence ID" value="MTW09908.1"/>
    <property type="molecule type" value="Genomic_DNA"/>
</dbReference>
<evidence type="ECO:0000256" key="2">
    <source>
        <dbReference type="SAM" id="SignalP"/>
    </source>
</evidence>
<feature type="transmembrane region" description="Helical" evidence="1">
    <location>
        <begin position="310"/>
        <end position="330"/>
    </location>
</feature>
<feature type="transmembrane region" description="Helical" evidence="1">
    <location>
        <begin position="275"/>
        <end position="298"/>
    </location>
</feature>
<dbReference type="Proteomes" id="UP000472320">
    <property type="component" value="Unassembled WGS sequence"/>
</dbReference>
<keyword evidence="3" id="KW-0378">Hydrolase</keyword>
<gene>
    <name evidence="3" type="ORF">GM658_04785</name>
</gene>
<organism evidence="3 4">
    <name type="scientific">Massilia eburnea</name>
    <dbReference type="NCBI Taxonomy" id="1776165"/>
    <lineage>
        <taxon>Bacteria</taxon>
        <taxon>Pseudomonadati</taxon>
        <taxon>Pseudomonadota</taxon>
        <taxon>Betaproteobacteria</taxon>
        <taxon>Burkholderiales</taxon>
        <taxon>Oxalobacteraceae</taxon>
        <taxon>Telluria group</taxon>
        <taxon>Massilia</taxon>
    </lineage>
</organism>
<keyword evidence="2" id="KW-0732">Signal</keyword>
<evidence type="ECO:0000256" key="1">
    <source>
        <dbReference type="SAM" id="Phobius"/>
    </source>
</evidence>
<keyword evidence="4" id="KW-1185">Reference proteome</keyword>
<sequence length="422" mass="45740">MSHIAHAIWRTLAGLVLAFSLTQAAQAATELVLGRAEAPLNGPWAFRLGNDPRWVLPGFDDNDWERVDLTPAPGAHDGDVGIPGYVAGWTSRGHPGQWGHAWYRLHVRWSVPAGSAAVLVGPTLVDSAYEVYWNGRKLAGIGDFSADPPRVYGIRPKLIPLGENASTGEGVLAIHVYLPRESVNDAEAGGLHVAPVLAESTAAAARYQVQWWKTFWGYAVDLAEPLALLALALFALALRRFGGSGQFLLLAAGCVSAIAASRINQPLYYWTEAESLQTIIIARYVIFNPLAIVCWLLACYRLAGFRERRLDIGTCVLGMLVGLSAIPGYEFPTLQAGMRVVLLALFGISCLGIARNGHLRPLALLTVLTMGVALFPSELSAFGLPGIWFPFEVGVSRTQYALALVIPLLGYFMYLHVKSTRQ</sequence>
<feature type="signal peptide" evidence="2">
    <location>
        <begin position="1"/>
        <end position="27"/>
    </location>
</feature>
<feature type="transmembrane region" description="Helical" evidence="1">
    <location>
        <begin position="245"/>
        <end position="263"/>
    </location>
</feature>
<keyword evidence="1" id="KW-1133">Transmembrane helix</keyword>
<accession>A0A6L6QBL8</accession>
<protein>
    <submittedName>
        <fullName evidence="3">Glycoside hydrolase family 2</fullName>
    </submittedName>
</protein>
<feature type="transmembrane region" description="Helical" evidence="1">
    <location>
        <begin position="400"/>
        <end position="417"/>
    </location>
</feature>